<reference evidence="4" key="1">
    <citation type="submission" date="2016-05" db="EMBL/GenBank/DDBJ databases">
        <title>Comparative genomics of biotechnologically important yeasts.</title>
        <authorList>
            <consortium name="DOE Joint Genome Institute"/>
            <person name="Riley R."/>
            <person name="Haridas S."/>
            <person name="Wolfe K.H."/>
            <person name="Lopes M.R."/>
            <person name="Hittinger C.T."/>
            <person name="Goker M."/>
            <person name="Salamov A."/>
            <person name="Wisecaver J."/>
            <person name="Long T.M."/>
            <person name="Aerts A.L."/>
            <person name="Barry K."/>
            <person name="Choi C."/>
            <person name="Clum A."/>
            <person name="Coughlan A.Y."/>
            <person name="Deshpande S."/>
            <person name="Douglass A.P."/>
            <person name="Hanson S.J."/>
            <person name="Klenk H.-P."/>
            <person name="Labutti K."/>
            <person name="Lapidus A."/>
            <person name="Lindquist E."/>
            <person name="Lipzen A."/>
            <person name="Meier-Kolthoff J.P."/>
            <person name="Ohm R.A."/>
            <person name="Otillar R.P."/>
            <person name="Pangilinan J."/>
            <person name="Peng Y."/>
            <person name="Rokas A."/>
            <person name="Rosa C.A."/>
            <person name="Scheuner C."/>
            <person name="Sibirny A.A."/>
            <person name="Slot J.C."/>
            <person name="Stielow J.B."/>
            <person name="Sun H."/>
            <person name="Kurtzman C.P."/>
            <person name="Blackwell M."/>
            <person name="Grigoriev I.V."/>
            <person name="Jeffries T.W."/>
        </authorList>
    </citation>
    <scope>NUCLEOTIDE SEQUENCE [LARGE SCALE GENOMIC DNA]</scope>
    <source>
        <strain evidence="4">NRRL Y-12698</strain>
    </source>
</reference>
<evidence type="ECO:0000259" key="2">
    <source>
        <dbReference type="Pfam" id="PF13840"/>
    </source>
</evidence>
<dbReference type="PANTHER" id="PTHR31131:SF6">
    <property type="entry name" value="CASTOR ACT DOMAIN-CONTAINING PROTEIN"/>
    <property type="match status" value="1"/>
</dbReference>
<feature type="compositionally biased region" description="Acidic residues" evidence="1">
    <location>
        <begin position="45"/>
        <end position="64"/>
    </location>
</feature>
<dbReference type="Pfam" id="PF13840">
    <property type="entry name" value="ACT_7"/>
    <property type="match status" value="1"/>
</dbReference>
<proteinExistence type="predicted"/>
<dbReference type="STRING" id="984486.A0A1E3QW16"/>
<evidence type="ECO:0000313" key="4">
    <source>
        <dbReference type="Proteomes" id="UP000094336"/>
    </source>
</evidence>
<gene>
    <name evidence="3" type="ORF">BABINDRAFT_160570</name>
</gene>
<dbReference type="OrthoDB" id="58529at2759"/>
<dbReference type="Gene3D" id="3.30.2130.10">
    <property type="entry name" value="VC0802-like"/>
    <property type="match status" value="1"/>
</dbReference>
<dbReference type="GO" id="GO:0006520">
    <property type="term" value="P:amino acid metabolic process"/>
    <property type="evidence" value="ECO:0007669"/>
    <property type="project" value="UniProtKB-ARBA"/>
</dbReference>
<evidence type="ECO:0000256" key="1">
    <source>
        <dbReference type="SAM" id="MobiDB-lite"/>
    </source>
</evidence>
<dbReference type="RefSeq" id="XP_018986505.1">
    <property type="nucleotide sequence ID" value="XM_019128315.1"/>
</dbReference>
<name>A0A1E3QW16_9ASCO</name>
<dbReference type="GO" id="GO:0046394">
    <property type="term" value="P:carboxylic acid biosynthetic process"/>
    <property type="evidence" value="ECO:0007669"/>
    <property type="project" value="UniProtKB-ARBA"/>
</dbReference>
<dbReference type="Proteomes" id="UP000094336">
    <property type="component" value="Unassembled WGS sequence"/>
</dbReference>
<dbReference type="InterPro" id="IPR051719">
    <property type="entry name" value="CASTOR_mTORC1"/>
</dbReference>
<keyword evidence="4" id="KW-1185">Reference proteome</keyword>
<feature type="compositionally biased region" description="Polar residues" evidence="1">
    <location>
        <begin position="66"/>
        <end position="98"/>
    </location>
</feature>
<sequence>MNAQVQLYDTPLSILSIPREKYWLFSLGVLQLLHYVADKLGDADNAQDDSTDSESEGEDEEEGYQSDATSNSVPSINSHSRASTPAYTTDLSACNSKDSIPEPDHTEIEDPFLHVAFTPSECTIICSAALISKFFTQPLNTSVQEPACSFDTKLFQEAYLALQVVTDGLDNKRVLELTEPLSDSDISIFFLSTHFADIILIPEASKAKVVQILLSKGYDLVTSSPIPAGIKHEPVTVESDDLATKTFALFAKHGIKPLVSPRAKLLLTGARPGRQNAREVILLSAQALAAHNPSVPNSFVEYFAITKTTGSSISLLLPKSSKVRHKLGFGGKNKFIGSDVDSIIPISVDLTKLPIDSKGIVAGLAGRLLNSEAVENAVFGGDIGVFEMNYLSMGLSGVVMIPEEWLKVVSSVLV</sequence>
<feature type="domain" description="CASTOR ACT" evidence="2">
    <location>
        <begin position="156"/>
        <end position="213"/>
    </location>
</feature>
<evidence type="ECO:0000313" key="3">
    <source>
        <dbReference type="EMBL" id="ODQ81177.1"/>
    </source>
</evidence>
<dbReference type="SUPFAM" id="SSF55021">
    <property type="entry name" value="ACT-like"/>
    <property type="match status" value="1"/>
</dbReference>
<dbReference type="GeneID" id="30146168"/>
<feature type="region of interest" description="Disordered" evidence="1">
    <location>
        <begin position="43"/>
        <end position="105"/>
    </location>
</feature>
<dbReference type="EMBL" id="KV454428">
    <property type="protein sequence ID" value="ODQ81177.1"/>
    <property type="molecule type" value="Genomic_DNA"/>
</dbReference>
<dbReference type="InterPro" id="IPR027795">
    <property type="entry name" value="CASTOR_ACT_dom"/>
</dbReference>
<dbReference type="InterPro" id="IPR045865">
    <property type="entry name" value="ACT-like_dom_sf"/>
</dbReference>
<protein>
    <recommendedName>
        <fullName evidence="2">CASTOR ACT domain-containing protein</fullName>
    </recommendedName>
</protein>
<dbReference type="AlphaFoldDB" id="A0A1E3QW16"/>
<accession>A0A1E3QW16</accession>
<organism evidence="3 4">
    <name type="scientific">Babjeviella inositovora NRRL Y-12698</name>
    <dbReference type="NCBI Taxonomy" id="984486"/>
    <lineage>
        <taxon>Eukaryota</taxon>
        <taxon>Fungi</taxon>
        <taxon>Dikarya</taxon>
        <taxon>Ascomycota</taxon>
        <taxon>Saccharomycotina</taxon>
        <taxon>Pichiomycetes</taxon>
        <taxon>Serinales incertae sedis</taxon>
        <taxon>Babjeviella</taxon>
    </lineage>
</organism>
<dbReference type="PANTHER" id="PTHR31131">
    <property type="entry name" value="CHROMOSOME 1, WHOLE GENOME SHOTGUN SEQUENCE"/>
    <property type="match status" value="1"/>
</dbReference>